<name>A0A5C8PU34_9HYPH</name>
<evidence type="ECO:0000313" key="2">
    <source>
        <dbReference type="EMBL" id="TXL81862.1"/>
    </source>
</evidence>
<dbReference type="OrthoDB" id="9809693at2"/>
<organism evidence="2 3">
    <name type="scientific">Vineibacter terrae</name>
    <dbReference type="NCBI Taxonomy" id="2586908"/>
    <lineage>
        <taxon>Bacteria</taxon>
        <taxon>Pseudomonadati</taxon>
        <taxon>Pseudomonadota</taxon>
        <taxon>Alphaproteobacteria</taxon>
        <taxon>Hyphomicrobiales</taxon>
        <taxon>Vineibacter</taxon>
    </lineage>
</organism>
<dbReference type="GO" id="GO:0008270">
    <property type="term" value="F:zinc ion binding"/>
    <property type="evidence" value="ECO:0007669"/>
    <property type="project" value="InterPro"/>
</dbReference>
<gene>
    <name evidence="2" type="ORF">FHP25_02005</name>
</gene>
<sequence length="142" mass="15583">MSEQNKPDADLLTLTTQIVTAHVSNNTVSVADVQKLIEQVHASLSSVGNGRAAAKPEPAVPVSKSIKRDYIVCLEDGTEHKMLKRHLMSAFGMTPEQYREKWGLPADYPMVAPNYSKVRSALAKKVGLGTKRMRARVARAKP</sequence>
<dbReference type="EMBL" id="VDUZ01000002">
    <property type="protein sequence ID" value="TXL81862.1"/>
    <property type="molecule type" value="Genomic_DNA"/>
</dbReference>
<dbReference type="RefSeq" id="WP_147845218.1">
    <property type="nucleotide sequence ID" value="NZ_VDUZ01000002.1"/>
</dbReference>
<comment type="similarity">
    <text evidence="1">Belongs to the ros/MucR family.</text>
</comment>
<keyword evidence="3" id="KW-1185">Reference proteome</keyword>
<evidence type="ECO:0000313" key="3">
    <source>
        <dbReference type="Proteomes" id="UP000321638"/>
    </source>
</evidence>
<accession>A0A5C8PU34</accession>
<dbReference type="Gene3D" id="1.10.10.1550">
    <property type="entry name" value="ROS/MUCR transcriptional regulator protein"/>
    <property type="match status" value="1"/>
</dbReference>
<comment type="caution">
    <text evidence="2">The sequence shown here is derived from an EMBL/GenBank/DDBJ whole genome shotgun (WGS) entry which is preliminary data.</text>
</comment>
<proteinExistence type="inferred from homology"/>
<dbReference type="GO" id="GO:0006355">
    <property type="term" value="P:regulation of DNA-templated transcription"/>
    <property type="evidence" value="ECO:0007669"/>
    <property type="project" value="InterPro"/>
</dbReference>
<dbReference type="InterPro" id="IPR008807">
    <property type="entry name" value="ROS_MUCR"/>
</dbReference>
<protein>
    <submittedName>
        <fullName evidence="2">Transcriptional regulator</fullName>
    </submittedName>
</protein>
<dbReference type="GO" id="GO:0003677">
    <property type="term" value="F:DNA binding"/>
    <property type="evidence" value="ECO:0007669"/>
    <property type="project" value="InterPro"/>
</dbReference>
<evidence type="ECO:0000256" key="1">
    <source>
        <dbReference type="ARBA" id="ARBA00007031"/>
    </source>
</evidence>
<reference evidence="2 3" key="1">
    <citation type="submission" date="2019-06" db="EMBL/GenBank/DDBJ databases">
        <title>New taxonomy in bacterial strain CC-CFT640, isolated from vineyard.</title>
        <authorList>
            <person name="Lin S.-Y."/>
            <person name="Tsai C.-F."/>
            <person name="Young C.-C."/>
        </authorList>
    </citation>
    <scope>NUCLEOTIDE SEQUENCE [LARGE SCALE GENOMIC DNA]</scope>
    <source>
        <strain evidence="2 3">CC-CFT640</strain>
    </source>
</reference>
<dbReference type="AlphaFoldDB" id="A0A5C8PU34"/>
<dbReference type="Pfam" id="PF05443">
    <property type="entry name" value="ROS_MUCR"/>
    <property type="match status" value="1"/>
</dbReference>
<dbReference type="Proteomes" id="UP000321638">
    <property type="component" value="Unassembled WGS sequence"/>
</dbReference>
<dbReference type="InterPro" id="IPR041920">
    <property type="entry name" value="ROS/MUCR_sf"/>
</dbReference>